<gene>
    <name evidence="2" type="ORF">KQJ23_00285</name>
</gene>
<dbReference type="EMBL" id="JAHLQJ010000001">
    <property type="protein sequence ID" value="MBU5670255.1"/>
    <property type="molecule type" value="Genomic_DNA"/>
</dbReference>
<feature type="region of interest" description="Disordered" evidence="1">
    <location>
        <begin position="67"/>
        <end position="105"/>
    </location>
</feature>
<protein>
    <submittedName>
        <fullName evidence="2">Uncharacterized protein</fullName>
    </submittedName>
</protein>
<comment type="caution">
    <text evidence="2">The sequence shown here is derived from an EMBL/GenBank/DDBJ whole genome shotgun (WGS) entry which is preliminary data.</text>
</comment>
<reference evidence="2 3" key="1">
    <citation type="submission" date="2021-06" db="EMBL/GenBank/DDBJ databases">
        <authorList>
            <person name="Sun Q."/>
            <person name="Li D."/>
        </authorList>
    </citation>
    <scope>NUCLEOTIDE SEQUENCE [LARGE SCALE GENOMIC DNA]</scope>
    <source>
        <strain evidence="2 3">MSJ-6</strain>
    </source>
</reference>
<organism evidence="2 3">
    <name type="scientific">Paenibacillus brevis</name>
    <dbReference type="NCBI Taxonomy" id="2841508"/>
    <lineage>
        <taxon>Bacteria</taxon>
        <taxon>Bacillati</taxon>
        <taxon>Bacillota</taxon>
        <taxon>Bacilli</taxon>
        <taxon>Bacillales</taxon>
        <taxon>Paenibacillaceae</taxon>
        <taxon>Paenibacillus</taxon>
    </lineage>
</organism>
<sequence length="105" mass="11607">MSRKTKDAEQVITVQTAVPVVIWKVKRPLNEQQHEELARKLQIEQERSGLKVMLVPHSVDAEIGAALEDQQVATEDDQTPSSGDEGTADQKKEDEQPSKDGGSNE</sequence>
<evidence type="ECO:0000256" key="1">
    <source>
        <dbReference type="SAM" id="MobiDB-lite"/>
    </source>
</evidence>
<proteinExistence type="predicted"/>
<feature type="compositionally biased region" description="Basic and acidic residues" evidence="1">
    <location>
        <begin position="88"/>
        <end position="98"/>
    </location>
</feature>
<accession>A0ABS6FJA1</accession>
<evidence type="ECO:0000313" key="3">
    <source>
        <dbReference type="Proteomes" id="UP000743001"/>
    </source>
</evidence>
<evidence type="ECO:0000313" key="2">
    <source>
        <dbReference type="EMBL" id="MBU5670255.1"/>
    </source>
</evidence>
<dbReference type="Proteomes" id="UP000743001">
    <property type="component" value="Unassembled WGS sequence"/>
</dbReference>
<keyword evidence="3" id="KW-1185">Reference proteome</keyword>
<dbReference type="RefSeq" id="WP_216476597.1">
    <property type="nucleotide sequence ID" value="NZ_JAHLQJ010000001.1"/>
</dbReference>
<name>A0ABS6FJA1_9BACL</name>